<feature type="region of interest" description="Disordered" evidence="1">
    <location>
        <begin position="1"/>
        <end position="49"/>
    </location>
</feature>
<evidence type="ECO:0000256" key="1">
    <source>
        <dbReference type="SAM" id="MobiDB-lite"/>
    </source>
</evidence>
<gene>
    <name evidence="3" type="primary">LOC109474878</name>
</gene>
<dbReference type="AlphaFoldDB" id="A0A6P4YN60"/>
<name>A0A6P4YN60_BRABE</name>
<dbReference type="GeneID" id="109474878"/>
<reference evidence="3" key="1">
    <citation type="submission" date="2025-08" db="UniProtKB">
        <authorList>
            <consortium name="RefSeq"/>
        </authorList>
    </citation>
    <scope>IDENTIFICATION</scope>
    <source>
        <tissue evidence="3">Gonad</tissue>
    </source>
</reference>
<dbReference type="Proteomes" id="UP000515135">
    <property type="component" value="Unplaced"/>
</dbReference>
<dbReference type="OrthoDB" id="6121298at2759"/>
<accession>A0A6P4YN60</accession>
<protein>
    <submittedName>
        <fullName evidence="3">Uncharacterized protein LOC109474878</fullName>
    </submittedName>
</protein>
<feature type="compositionally biased region" description="Basic and acidic residues" evidence="1">
    <location>
        <begin position="15"/>
        <end position="26"/>
    </location>
</feature>
<evidence type="ECO:0000313" key="2">
    <source>
        <dbReference type="Proteomes" id="UP000515135"/>
    </source>
</evidence>
<organism evidence="2 3">
    <name type="scientific">Branchiostoma belcheri</name>
    <name type="common">Amphioxus</name>
    <dbReference type="NCBI Taxonomy" id="7741"/>
    <lineage>
        <taxon>Eukaryota</taxon>
        <taxon>Metazoa</taxon>
        <taxon>Chordata</taxon>
        <taxon>Cephalochordata</taxon>
        <taxon>Leptocardii</taxon>
        <taxon>Amphioxiformes</taxon>
        <taxon>Branchiostomatidae</taxon>
        <taxon>Branchiostoma</taxon>
    </lineage>
</organism>
<sequence>MLKWLKKASPSLQRPTKEVKKERERPNFPVPNTYGLPNPEDTEDPEATAAANREVAKVIAEMAEARSRKRKRGNYGTYTPEQRAKIAKMCIEVGPQKTADHMSAEVGRQLNESTVRSIKNSFKKEVERLGTCDVGKFPRRRTGRPLKLERQLTVHV</sequence>
<proteinExistence type="predicted"/>
<dbReference type="KEGG" id="bbel:109474878"/>
<keyword evidence="2" id="KW-1185">Reference proteome</keyword>
<evidence type="ECO:0000313" key="3">
    <source>
        <dbReference type="RefSeq" id="XP_019630900.1"/>
    </source>
</evidence>
<dbReference type="RefSeq" id="XP_019630900.1">
    <property type="nucleotide sequence ID" value="XM_019775341.1"/>
</dbReference>